<sequence>MPGNMWDDAEEPGDLDLRILRVGALPVESAPGALRIRLETTRGPIEGILHPVEGGTSAVICVGGAMGGVDGPADGLYARLPVLLADARVTVFRVDYRQPNVFEECVLDVLAGCSFLRGIGAEELALVGHSFGGAVVIKAAELHPAVRGVVAMSPQLYGTADVETLGRPLLLIHGMSDTVLSHEASEDIYRRAREPKRIALFAEAGHSLIQARDAIDRLLAEWLPPALAGAPLPGGREEHDIL</sequence>
<organism evidence="3 4">
    <name type="scientific">Tepidiforma thermophila (strain KCTC 52669 / CGMCC 1.13589 / G233)</name>
    <dbReference type="NCBI Taxonomy" id="2761530"/>
    <lineage>
        <taxon>Bacteria</taxon>
        <taxon>Bacillati</taxon>
        <taxon>Chloroflexota</taxon>
        <taxon>Tepidiformia</taxon>
        <taxon>Tepidiformales</taxon>
        <taxon>Tepidiformaceae</taxon>
        <taxon>Tepidiforma</taxon>
    </lineage>
</organism>
<dbReference type="RefSeq" id="WP_098503342.1">
    <property type="nucleotide sequence ID" value="NZ_PDJQ01000001.1"/>
</dbReference>
<dbReference type="AlphaFoldDB" id="A0A2A9HFJ6"/>
<gene>
    <name evidence="3" type="ORF">A9A59_1118</name>
</gene>
<keyword evidence="1" id="KW-0378">Hydrolase</keyword>
<dbReference type="SUPFAM" id="SSF53474">
    <property type="entry name" value="alpha/beta-Hydrolases"/>
    <property type="match status" value="1"/>
</dbReference>
<dbReference type="InterPro" id="IPR029058">
    <property type="entry name" value="AB_hydrolase_fold"/>
</dbReference>
<dbReference type="GO" id="GO:0052689">
    <property type="term" value="F:carboxylic ester hydrolase activity"/>
    <property type="evidence" value="ECO:0007669"/>
    <property type="project" value="UniProtKB-ARBA"/>
</dbReference>
<dbReference type="Proteomes" id="UP000223071">
    <property type="component" value="Unassembled WGS sequence"/>
</dbReference>
<dbReference type="PANTHER" id="PTHR22946:SF9">
    <property type="entry name" value="POLYKETIDE TRANSFERASE AF380"/>
    <property type="match status" value="1"/>
</dbReference>
<dbReference type="EMBL" id="PDJQ01000001">
    <property type="protein sequence ID" value="PFG73912.1"/>
    <property type="molecule type" value="Genomic_DNA"/>
</dbReference>
<reference evidence="3 4" key="1">
    <citation type="submission" date="2017-09" db="EMBL/GenBank/DDBJ databases">
        <title>Sequencing the genomes of two abundant thermophiles in Great Basin hot springs: Thermocrinis jamiesonii and novel Chloroflexi Thermoflexus hugenholtzii.</title>
        <authorList>
            <person name="Hedlund B."/>
        </authorList>
    </citation>
    <scope>NUCLEOTIDE SEQUENCE [LARGE SCALE GENOMIC DNA]</scope>
    <source>
        <strain evidence="3 4">G233</strain>
    </source>
</reference>
<keyword evidence="4" id="KW-1185">Reference proteome</keyword>
<dbReference type="Pfam" id="PF01738">
    <property type="entry name" value="DLH"/>
    <property type="match status" value="1"/>
</dbReference>
<evidence type="ECO:0000313" key="3">
    <source>
        <dbReference type="EMBL" id="PFG73912.1"/>
    </source>
</evidence>
<dbReference type="PANTHER" id="PTHR22946">
    <property type="entry name" value="DIENELACTONE HYDROLASE DOMAIN-CONTAINING PROTEIN-RELATED"/>
    <property type="match status" value="1"/>
</dbReference>
<dbReference type="Gene3D" id="3.40.50.1820">
    <property type="entry name" value="alpha/beta hydrolase"/>
    <property type="match status" value="1"/>
</dbReference>
<evidence type="ECO:0000259" key="2">
    <source>
        <dbReference type="Pfam" id="PF01738"/>
    </source>
</evidence>
<protein>
    <recommendedName>
        <fullName evidence="2">Dienelactone hydrolase domain-containing protein</fullName>
    </recommendedName>
</protein>
<evidence type="ECO:0000256" key="1">
    <source>
        <dbReference type="ARBA" id="ARBA00022801"/>
    </source>
</evidence>
<proteinExistence type="predicted"/>
<accession>A0A2A9HFJ6</accession>
<dbReference type="InterPro" id="IPR050261">
    <property type="entry name" value="FrsA_esterase"/>
</dbReference>
<feature type="domain" description="Dienelactone hydrolase" evidence="2">
    <location>
        <begin position="121"/>
        <end position="214"/>
    </location>
</feature>
<name>A0A2A9HFJ6_TEPT2</name>
<dbReference type="InterPro" id="IPR002925">
    <property type="entry name" value="Dienelactn_hydro"/>
</dbReference>
<evidence type="ECO:0000313" key="4">
    <source>
        <dbReference type="Proteomes" id="UP000223071"/>
    </source>
</evidence>
<comment type="caution">
    <text evidence="3">The sequence shown here is derived from an EMBL/GenBank/DDBJ whole genome shotgun (WGS) entry which is preliminary data.</text>
</comment>